<keyword evidence="3 6" id="KW-0103">Bromodomain</keyword>
<evidence type="ECO:0000259" key="9">
    <source>
        <dbReference type="PROSITE" id="PS51186"/>
    </source>
</evidence>
<comment type="subcellular location">
    <subcellularLocation>
        <location evidence="1">Nucleus</location>
    </subcellularLocation>
</comment>
<protein>
    <submittedName>
        <fullName evidence="10">Uncharacterized protein</fullName>
    </submittedName>
</protein>
<dbReference type="PANTHER" id="PTHR45750:SF3">
    <property type="entry name" value="HISTONE ACETYLTRANSFERASE"/>
    <property type="match status" value="1"/>
</dbReference>
<dbReference type="GO" id="GO:0010484">
    <property type="term" value="F:histone H3 acetyltransferase activity"/>
    <property type="evidence" value="ECO:0007669"/>
    <property type="project" value="TreeGrafter"/>
</dbReference>
<evidence type="ECO:0000313" key="10">
    <source>
        <dbReference type="EMBL" id="TFK23962.1"/>
    </source>
</evidence>
<feature type="region of interest" description="Disordered" evidence="7">
    <location>
        <begin position="141"/>
        <end position="270"/>
    </location>
</feature>
<evidence type="ECO:0000256" key="1">
    <source>
        <dbReference type="ARBA" id="ARBA00004123"/>
    </source>
</evidence>
<dbReference type="Gene3D" id="1.20.920.10">
    <property type="entry name" value="Bromodomain-like"/>
    <property type="match status" value="1"/>
</dbReference>
<evidence type="ECO:0000259" key="8">
    <source>
        <dbReference type="PROSITE" id="PS50014"/>
    </source>
</evidence>
<feature type="domain" description="Bromo" evidence="8">
    <location>
        <begin position="557"/>
        <end position="609"/>
    </location>
</feature>
<evidence type="ECO:0000256" key="5">
    <source>
        <dbReference type="ARBA" id="ARBA00023242"/>
    </source>
</evidence>
<dbReference type="Pfam" id="PF00583">
    <property type="entry name" value="Acetyltransf_1"/>
    <property type="match status" value="1"/>
</dbReference>
<sequence length="615" mass="68649">MKLAYPAASQNLSDSLLCLKIARHSPCSICTNCTGLHPSKTVRVVLDAQDESVDDYANLFPGSDDEDDGTPVSLFLELCACGHDAKTHNADETEIGKKEFIRRSNVGIRIDELLKDSGRLLDFEYTDEDINSLRKQMVIPLQRGSRLSSPDHRTASVPLSSPTTSSLSDPDPLQSQPSQRKRRASTSSLSEAEEQEAKDSDEDDSEDEDKPLASRRVGTTAPRFVPGKAKKSAKRSGKPSGGKKAKKSHTAHAANDSNANGKSHNGANGWIKEEKMETVVPAETITRPPPPSVAKTEKMSAVELRRGIIKVDPVRKDLNNPRMLVILTGLKTLFQKQLPNMPREYIARLVYDDNSRCLAIIKKGYKVVGGICFRPFPHRGFAEIVFFATNSADQEKGYGGMLMDHFKAHIRKEYKDIHHFLTYADNYAVGYFEKQGFSKDISLDKSVWAGYIKDYEGSTVMQCALVPRVDYLDKKSTFDKQQEAVLTKIREISTSHVVYPGLPQFQPGQPEGITLDPKDVPGLKETGWSPEMEKDMLNLNLKSPDYALMEKSLNALRESSHSWAFRDPVKLDEVPDYLDVVKTPMGKHFIRIRVIQDQLLTILHRLAHDGTQAHD</sequence>
<dbReference type="PROSITE" id="PS51186">
    <property type="entry name" value="GNAT"/>
    <property type="match status" value="1"/>
</dbReference>
<keyword evidence="4" id="KW-0010">Activator</keyword>
<dbReference type="EMBL" id="ML210209">
    <property type="protein sequence ID" value="TFK23962.1"/>
    <property type="molecule type" value="Genomic_DNA"/>
</dbReference>
<dbReference type="GO" id="GO:0005634">
    <property type="term" value="C:nucleus"/>
    <property type="evidence" value="ECO:0007669"/>
    <property type="project" value="UniProtKB-SubCell"/>
</dbReference>
<accession>A0A5C3KTV0</accession>
<feature type="compositionally biased region" description="Polar residues" evidence="7">
    <location>
        <begin position="255"/>
        <end position="266"/>
    </location>
</feature>
<dbReference type="OrthoDB" id="1937912at2759"/>
<dbReference type="SUPFAM" id="SSF55729">
    <property type="entry name" value="Acyl-CoA N-acyltransferases (Nat)"/>
    <property type="match status" value="1"/>
</dbReference>
<dbReference type="InterPro" id="IPR037800">
    <property type="entry name" value="GCN5"/>
</dbReference>
<feature type="compositionally biased region" description="Acidic residues" evidence="7">
    <location>
        <begin position="191"/>
        <end position="209"/>
    </location>
</feature>
<feature type="compositionally biased region" description="Basic residues" evidence="7">
    <location>
        <begin position="228"/>
        <end position="250"/>
    </location>
</feature>
<dbReference type="InterPro" id="IPR036427">
    <property type="entry name" value="Bromodomain-like_sf"/>
</dbReference>
<evidence type="ECO:0000256" key="2">
    <source>
        <dbReference type="ARBA" id="ARBA00008607"/>
    </source>
</evidence>
<keyword evidence="11" id="KW-1185">Reference proteome</keyword>
<evidence type="ECO:0000256" key="4">
    <source>
        <dbReference type="ARBA" id="ARBA00023159"/>
    </source>
</evidence>
<dbReference type="STRING" id="230819.A0A5C3KTV0"/>
<dbReference type="PANTHER" id="PTHR45750">
    <property type="entry name" value="GH11602P"/>
    <property type="match status" value="1"/>
</dbReference>
<dbReference type="InterPro" id="IPR000182">
    <property type="entry name" value="GNAT_dom"/>
</dbReference>
<dbReference type="PROSITE" id="PS50014">
    <property type="entry name" value="BROMODOMAIN_2"/>
    <property type="match status" value="1"/>
</dbReference>
<name>A0A5C3KTV0_COPMA</name>
<evidence type="ECO:0000256" key="3">
    <source>
        <dbReference type="ARBA" id="ARBA00023117"/>
    </source>
</evidence>
<gene>
    <name evidence="10" type="ORF">FA15DRAFT_593334</name>
</gene>
<feature type="domain" description="N-acetyltransferase" evidence="9">
    <location>
        <begin position="309"/>
        <end position="466"/>
    </location>
</feature>
<dbReference type="GO" id="GO:0045944">
    <property type="term" value="P:positive regulation of transcription by RNA polymerase II"/>
    <property type="evidence" value="ECO:0007669"/>
    <property type="project" value="TreeGrafter"/>
</dbReference>
<dbReference type="Gene3D" id="3.40.630.30">
    <property type="match status" value="1"/>
</dbReference>
<evidence type="ECO:0000256" key="6">
    <source>
        <dbReference type="PROSITE-ProRule" id="PRU00035"/>
    </source>
</evidence>
<proteinExistence type="inferred from homology"/>
<reference evidence="10 11" key="1">
    <citation type="journal article" date="2019" name="Nat. Ecol. Evol.">
        <title>Megaphylogeny resolves global patterns of mushroom evolution.</title>
        <authorList>
            <person name="Varga T."/>
            <person name="Krizsan K."/>
            <person name="Foldi C."/>
            <person name="Dima B."/>
            <person name="Sanchez-Garcia M."/>
            <person name="Sanchez-Ramirez S."/>
            <person name="Szollosi G.J."/>
            <person name="Szarkandi J.G."/>
            <person name="Papp V."/>
            <person name="Albert L."/>
            <person name="Andreopoulos W."/>
            <person name="Angelini C."/>
            <person name="Antonin V."/>
            <person name="Barry K.W."/>
            <person name="Bougher N.L."/>
            <person name="Buchanan P."/>
            <person name="Buyck B."/>
            <person name="Bense V."/>
            <person name="Catcheside P."/>
            <person name="Chovatia M."/>
            <person name="Cooper J."/>
            <person name="Damon W."/>
            <person name="Desjardin D."/>
            <person name="Finy P."/>
            <person name="Geml J."/>
            <person name="Haridas S."/>
            <person name="Hughes K."/>
            <person name="Justo A."/>
            <person name="Karasinski D."/>
            <person name="Kautmanova I."/>
            <person name="Kiss B."/>
            <person name="Kocsube S."/>
            <person name="Kotiranta H."/>
            <person name="LaButti K.M."/>
            <person name="Lechner B.E."/>
            <person name="Liimatainen K."/>
            <person name="Lipzen A."/>
            <person name="Lukacs Z."/>
            <person name="Mihaltcheva S."/>
            <person name="Morgado L.N."/>
            <person name="Niskanen T."/>
            <person name="Noordeloos M.E."/>
            <person name="Ohm R.A."/>
            <person name="Ortiz-Santana B."/>
            <person name="Ovrebo C."/>
            <person name="Racz N."/>
            <person name="Riley R."/>
            <person name="Savchenko A."/>
            <person name="Shiryaev A."/>
            <person name="Soop K."/>
            <person name="Spirin V."/>
            <person name="Szebenyi C."/>
            <person name="Tomsovsky M."/>
            <person name="Tulloss R.E."/>
            <person name="Uehling J."/>
            <person name="Grigoriev I.V."/>
            <person name="Vagvolgyi C."/>
            <person name="Papp T."/>
            <person name="Martin F.M."/>
            <person name="Miettinen O."/>
            <person name="Hibbett D.S."/>
            <person name="Nagy L.G."/>
        </authorList>
    </citation>
    <scope>NUCLEOTIDE SEQUENCE [LARGE SCALE GENOMIC DNA]</scope>
    <source>
        <strain evidence="10 11">CBS 121175</strain>
    </source>
</reference>
<dbReference type="SUPFAM" id="SSF47370">
    <property type="entry name" value="Bromodomain"/>
    <property type="match status" value="1"/>
</dbReference>
<evidence type="ECO:0000313" key="11">
    <source>
        <dbReference type="Proteomes" id="UP000307440"/>
    </source>
</evidence>
<keyword evidence="5" id="KW-0539">Nucleus</keyword>
<organism evidence="10 11">
    <name type="scientific">Coprinopsis marcescibilis</name>
    <name type="common">Agaric fungus</name>
    <name type="synonym">Psathyrella marcescibilis</name>
    <dbReference type="NCBI Taxonomy" id="230819"/>
    <lineage>
        <taxon>Eukaryota</taxon>
        <taxon>Fungi</taxon>
        <taxon>Dikarya</taxon>
        <taxon>Basidiomycota</taxon>
        <taxon>Agaricomycotina</taxon>
        <taxon>Agaricomycetes</taxon>
        <taxon>Agaricomycetidae</taxon>
        <taxon>Agaricales</taxon>
        <taxon>Agaricineae</taxon>
        <taxon>Psathyrellaceae</taxon>
        <taxon>Coprinopsis</taxon>
    </lineage>
</organism>
<dbReference type="InterPro" id="IPR016181">
    <property type="entry name" value="Acyl_CoA_acyltransferase"/>
</dbReference>
<comment type="similarity">
    <text evidence="2">Belongs to the acetyltransferase family. GCN5 subfamily.</text>
</comment>
<dbReference type="InterPro" id="IPR001487">
    <property type="entry name" value="Bromodomain"/>
</dbReference>
<dbReference type="AlphaFoldDB" id="A0A5C3KTV0"/>
<dbReference type="GO" id="GO:0000123">
    <property type="term" value="C:histone acetyltransferase complex"/>
    <property type="evidence" value="ECO:0007669"/>
    <property type="project" value="TreeGrafter"/>
</dbReference>
<evidence type="ECO:0000256" key="7">
    <source>
        <dbReference type="SAM" id="MobiDB-lite"/>
    </source>
</evidence>
<feature type="compositionally biased region" description="Low complexity" evidence="7">
    <location>
        <begin position="158"/>
        <end position="173"/>
    </location>
</feature>
<dbReference type="CDD" id="cd04301">
    <property type="entry name" value="NAT_SF"/>
    <property type="match status" value="1"/>
</dbReference>
<dbReference type="Proteomes" id="UP000307440">
    <property type="component" value="Unassembled WGS sequence"/>
</dbReference>